<name>A0A9N7YSH0_PLEPL</name>
<evidence type="ECO:0000256" key="1">
    <source>
        <dbReference type="ARBA" id="ARBA00007549"/>
    </source>
</evidence>
<dbReference type="InterPro" id="IPR039102">
    <property type="entry name" value="FAM13"/>
</dbReference>
<dbReference type="EMBL" id="CADEAL010001890">
    <property type="protein sequence ID" value="CAB1436402.1"/>
    <property type="molecule type" value="Genomic_DNA"/>
</dbReference>
<feature type="domain" description="FAM13A-like" evidence="4">
    <location>
        <begin position="390"/>
        <end position="446"/>
    </location>
</feature>
<feature type="region of interest" description="Disordered" evidence="3">
    <location>
        <begin position="445"/>
        <end position="470"/>
    </location>
</feature>
<feature type="compositionally biased region" description="Basic and acidic residues" evidence="3">
    <location>
        <begin position="225"/>
        <end position="235"/>
    </location>
</feature>
<accession>A0A9N7YSH0</accession>
<comment type="caution">
    <text evidence="5">The sequence shown here is derived from an EMBL/GenBank/DDBJ whole genome shotgun (WGS) entry which is preliminary data.</text>
</comment>
<evidence type="ECO:0000256" key="2">
    <source>
        <dbReference type="SAM" id="Coils"/>
    </source>
</evidence>
<dbReference type="PANTHER" id="PTHR15904:SF18">
    <property type="entry name" value="PROTEIN FAM13A"/>
    <property type="match status" value="1"/>
</dbReference>
<sequence length="470" mass="54437">MKIQESPVSCDTGRVSSGEVRDSDCERTSREDVPRLDLTALTEDDNWGEPVPAYSSMQRESMDREEARPSPHAGGRLIRQLLEENSDPMLSPRFYTYGHCQQYLDDTEVPPSPPNAHSFVSRRRSSSLGSCDDEKEEMTSAQLTKRVHILKKKIHRFEEKFEEERKYRPSHSDKAANPEVLRWQTELAKVRRELKESKLMKSEEDLPPMTRQRSNTLPKSFGSQLEKKPQQEKVPKPPVESTLETILKKLQEKREEVNRPEDIKDMTREQIGAEKVALQKALLQYESIHGRPVTKSERQIMKPLYDRYRLVKQILCRASTIPVIEEEDGSEDDGDSRTQFTVTVRPDVSTLGFLDHMEEEADGFISPVDELSPSQNTTDMRLSNLHSATMPELVEQLQETREEKKRIRKNLKEFEDQFFRQNGRNVQKEDRSPLAVEYNEYKHVKGQTAAAGSPHQQERVVQAHLRKKRK</sequence>
<evidence type="ECO:0000256" key="3">
    <source>
        <dbReference type="SAM" id="MobiDB-lite"/>
    </source>
</evidence>
<evidence type="ECO:0000313" key="6">
    <source>
        <dbReference type="Proteomes" id="UP001153269"/>
    </source>
</evidence>
<feature type="compositionally biased region" description="Basic and acidic residues" evidence="3">
    <location>
        <begin position="19"/>
        <end position="35"/>
    </location>
</feature>
<evidence type="ECO:0000313" key="5">
    <source>
        <dbReference type="EMBL" id="CAB1436402.1"/>
    </source>
</evidence>
<feature type="region of interest" description="Disordered" evidence="3">
    <location>
        <begin position="1"/>
        <end position="76"/>
    </location>
</feature>
<feature type="region of interest" description="Disordered" evidence="3">
    <location>
        <begin position="194"/>
        <end position="241"/>
    </location>
</feature>
<feature type="compositionally biased region" description="Basic and acidic residues" evidence="3">
    <location>
        <begin position="60"/>
        <end position="69"/>
    </location>
</feature>
<dbReference type="Proteomes" id="UP001153269">
    <property type="component" value="Unassembled WGS sequence"/>
</dbReference>
<feature type="compositionally biased region" description="Polar residues" evidence="3">
    <location>
        <begin position="211"/>
        <end position="223"/>
    </location>
</feature>
<reference evidence="5" key="1">
    <citation type="submission" date="2020-03" db="EMBL/GenBank/DDBJ databases">
        <authorList>
            <person name="Weist P."/>
        </authorList>
    </citation>
    <scope>NUCLEOTIDE SEQUENCE</scope>
</reference>
<keyword evidence="6" id="KW-1185">Reference proteome</keyword>
<dbReference type="AlphaFoldDB" id="A0A9N7YSH0"/>
<proteinExistence type="inferred from homology"/>
<dbReference type="PANTHER" id="PTHR15904">
    <property type="entry name" value="FAM13"/>
    <property type="match status" value="1"/>
</dbReference>
<comment type="similarity">
    <text evidence="1">Belongs to the FAM13 family.</text>
</comment>
<gene>
    <name evidence="5" type="ORF">PLEPLA_LOCUS24435</name>
</gene>
<protein>
    <recommendedName>
        <fullName evidence="4">FAM13A-like domain-containing protein</fullName>
    </recommendedName>
</protein>
<dbReference type="Pfam" id="PF26116">
    <property type="entry name" value="FAM13A"/>
    <property type="match status" value="1"/>
</dbReference>
<organism evidence="5 6">
    <name type="scientific">Pleuronectes platessa</name>
    <name type="common">European plaice</name>
    <dbReference type="NCBI Taxonomy" id="8262"/>
    <lineage>
        <taxon>Eukaryota</taxon>
        <taxon>Metazoa</taxon>
        <taxon>Chordata</taxon>
        <taxon>Craniata</taxon>
        <taxon>Vertebrata</taxon>
        <taxon>Euteleostomi</taxon>
        <taxon>Actinopterygii</taxon>
        <taxon>Neopterygii</taxon>
        <taxon>Teleostei</taxon>
        <taxon>Neoteleostei</taxon>
        <taxon>Acanthomorphata</taxon>
        <taxon>Carangaria</taxon>
        <taxon>Pleuronectiformes</taxon>
        <taxon>Pleuronectoidei</taxon>
        <taxon>Pleuronectidae</taxon>
        <taxon>Pleuronectes</taxon>
    </lineage>
</organism>
<keyword evidence="2" id="KW-0175">Coiled coil</keyword>
<feature type="coiled-coil region" evidence="2">
    <location>
        <begin position="390"/>
        <end position="417"/>
    </location>
</feature>
<evidence type="ECO:0000259" key="4">
    <source>
        <dbReference type="Pfam" id="PF26116"/>
    </source>
</evidence>
<feature type="compositionally biased region" description="Basic and acidic residues" evidence="3">
    <location>
        <begin position="194"/>
        <end position="204"/>
    </location>
</feature>
<dbReference type="InterPro" id="IPR059029">
    <property type="entry name" value="FAM13A_dom"/>
</dbReference>
<feature type="region of interest" description="Disordered" evidence="3">
    <location>
        <begin position="110"/>
        <end position="139"/>
    </location>
</feature>